<dbReference type="PANTHER" id="PTHR39596">
    <property type="match status" value="1"/>
</dbReference>
<dbReference type="Pfam" id="PF06985">
    <property type="entry name" value="HET"/>
    <property type="match status" value="1"/>
</dbReference>
<organism evidence="3 4">
    <name type="scientific">Madurella fahalii</name>
    <dbReference type="NCBI Taxonomy" id="1157608"/>
    <lineage>
        <taxon>Eukaryota</taxon>
        <taxon>Fungi</taxon>
        <taxon>Dikarya</taxon>
        <taxon>Ascomycota</taxon>
        <taxon>Pezizomycotina</taxon>
        <taxon>Sordariomycetes</taxon>
        <taxon>Sordariomycetidae</taxon>
        <taxon>Sordariales</taxon>
        <taxon>Sordariales incertae sedis</taxon>
        <taxon>Madurella</taxon>
    </lineage>
</organism>
<dbReference type="Proteomes" id="UP001628179">
    <property type="component" value="Unassembled WGS sequence"/>
</dbReference>
<evidence type="ECO:0000313" key="3">
    <source>
        <dbReference type="EMBL" id="GAB1317791.1"/>
    </source>
</evidence>
<sequence>MDHFQIPKGKAHIRIPNLTLGPYARGNGGFEGYPVREHWDEEALAGQGGLTTARVQSFFQNWLYFGCAIEVLAVAGVHIEQSDLLDETGSFISTRRLPSFLRQWRHNVRQLGGKATPAHIEQSTKIARILRTVAGYVDQYCIPYYKARNGNDESPMHELGTSPLPELVWLSIIALGHTLFTAMTTYFDIIRTSSHWGASTVLKRRLLRKGWCPRDVDRFMREINVDGHYYLSRMPRLEAHISHEACTEKACTARNVERATYKQKHVCGSNGCQGVVDIDVELVVKIIEDGDVPVVEWDPHKKQLKTRPCRMVGRGVAEPPYLVISHVWSDGLGNLENNALPECQLDRIHRLIQAAVASGNLDSSQYFWIDTLGVPVGGKMRAIRRKAISMMANIYKAASAVLVLSSTFENIATTDPESEIALGLYFTNWNGRLWTFQEGIIANRLLLQFSDKAVIAKTLDTPGVYRSVATGHCVTFPREAINKSIGPFLLLRDFLRNDAFAPFGVKAVRSEPLEQSLFQLPLRSTSWKSDETICLGTLIGLNLERLQSVEFEIRNEYRKKNTPLRDDEYVPDDELARRRMKVFLRMVKVFPSHIIFWPQKRLGEVGFGWAPASFMGIQQPVHPGRIAETKAVLDPKGRGLALTAPGLLIRIDRLDQGVSATISTQLAVKIPQSHSKDLELIITIAIAEASTGFSWMPGTVYGAILGTSISDLVKGFKSQVETSSLPQSGPGLEQWFESAFSTTGRGVLEVDAVVGPVRNLAVSGDGAERRVESIQIQHGCVASVCFPSFESLKAFHPDAQGSSGSTHQPGSSAEVHRHASYRGPNGQFPEIDDEYLDLYAAGDYAREVLDGSNDPGFFDVPESIAAGHGDRNADYYAVMTSDEHSECSKDSDDVSDWGSILGNSDIVTIEDPPVPTPIEESPMGYGTGLYDGEARWFIM</sequence>
<accession>A0ABQ0GJ52</accession>
<evidence type="ECO:0000256" key="1">
    <source>
        <dbReference type="SAM" id="MobiDB-lite"/>
    </source>
</evidence>
<comment type="caution">
    <text evidence="3">The sequence shown here is derived from an EMBL/GenBank/DDBJ whole genome shotgun (WGS) entry which is preliminary data.</text>
</comment>
<feature type="compositionally biased region" description="Polar residues" evidence="1">
    <location>
        <begin position="800"/>
        <end position="811"/>
    </location>
</feature>
<reference evidence="3 4" key="1">
    <citation type="submission" date="2024-09" db="EMBL/GenBank/DDBJ databases">
        <title>Itraconazole resistance in Madurella fahalii resulting from another homologue of gene encoding cytochrome P450 14-alpha sterol demethylase (CYP51).</title>
        <authorList>
            <person name="Yoshioka I."/>
            <person name="Fahal A.H."/>
            <person name="Kaneko S."/>
            <person name="Yaguchi T."/>
        </authorList>
    </citation>
    <scope>NUCLEOTIDE SEQUENCE [LARGE SCALE GENOMIC DNA]</scope>
    <source>
        <strain evidence="3 4">IFM 68171</strain>
    </source>
</reference>
<name>A0ABQ0GJ52_9PEZI</name>
<dbReference type="EMBL" id="BAAFSV010000004">
    <property type="protein sequence ID" value="GAB1317791.1"/>
    <property type="molecule type" value="Genomic_DNA"/>
</dbReference>
<protein>
    <submittedName>
        <fullName evidence="3">Heterokaryon incompatibility domain-containing protein</fullName>
    </submittedName>
</protein>
<dbReference type="InterPro" id="IPR010730">
    <property type="entry name" value="HET"/>
</dbReference>
<gene>
    <name evidence="3" type="ORF">MFIFM68171_08001</name>
</gene>
<evidence type="ECO:0000313" key="4">
    <source>
        <dbReference type="Proteomes" id="UP001628179"/>
    </source>
</evidence>
<keyword evidence="4" id="KW-1185">Reference proteome</keyword>
<dbReference type="PANTHER" id="PTHR39596:SF3">
    <property type="entry name" value="HETEROKARYON INCOMPATIBILITY DOMAIN-CONTAINING PROTEIN"/>
    <property type="match status" value="1"/>
</dbReference>
<dbReference type="GeneID" id="98178744"/>
<evidence type="ECO:0000259" key="2">
    <source>
        <dbReference type="Pfam" id="PF06985"/>
    </source>
</evidence>
<dbReference type="RefSeq" id="XP_070919522.1">
    <property type="nucleotide sequence ID" value="XM_071063421.1"/>
</dbReference>
<proteinExistence type="predicted"/>
<feature type="domain" description="Heterokaryon incompatibility" evidence="2">
    <location>
        <begin position="321"/>
        <end position="407"/>
    </location>
</feature>
<feature type="region of interest" description="Disordered" evidence="1">
    <location>
        <begin position="797"/>
        <end position="827"/>
    </location>
</feature>